<accession>A0A645FYM4</accession>
<protein>
    <submittedName>
        <fullName evidence="1">Uncharacterized protein</fullName>
    </submittedName>
</protein>
<dbReference type="AlphaFoldDB" id="A0A645FYM4"/>
<proteinExistence type="predicted"/>
<evidence type="ECO:0000313" key="1">
    <source>
        <dbReference type="EMBL" id="MPN16984.1"/>
    </source>
</evidence>
<gene>
    <name evidence="1" type="ORF">SDC9_164333</name>
</gene>
<sequence length="102" mass="10968">MGMAAFPLRPYLRAVGTAKKPYGFLSISGGADSDNPTMESDLKKRAGHAPEFLLDQHIRTLLPAEPKPTREMTSAYQVTEADLTALSETVVSALKKSGFAAE</sequence>
<comment type="caution">
    <text evidence="1">The sequence shown here is derived from an EMBL/GenBank/DDBJ whole genome shotgun (WGS) entry which is preliminary data.</text>
</comment>
<name>A0A645FYM4_9ZZZZ</name>
<organism evidence="1">
    <name type="scientific">bioreactor metagenome</name>
    <dbReference type="NCBI Taxonomy" id="1076179"/>
    <lineage>
        <taxon>unclassified sequences</taxon>
        <taxon>metagenomes</taxon>
        <taxon>ecological metagenomes</taxon>
    </lineage>
</organism>
<dbReference type="EMBL" id="VSSQ01064006">
    <property type="protein sequence ID" value="MPN16984.1"/>
    <property type="molecule type" value="Genomic_DNA"/>
</dbReference>
<reference evidence="1" key="1">
    <citation type="submission" date="2019-08" db="EMBL/GenBank/DDBJ databases">
        <authorList>
            <person name="Kucharzyk K."/>
            <person name="Murdoch R.W."/>
            <person name="Higgins S."/>
            <person name="Loffler F."/>
        </authorList>
    </citation>
    <scope>NUCLEOTIDE SEQUENCE</scope>
</reference>